<evidence type="ECO:0000256" key="3">
    <source>
        <dbReference type="ARBA" id="ARBA00022723"/>
    </source>
</evidence>
<feature type="region of interest" description="Disordered" evidence="10">
    <location>
        <begin position="284"/>
        <end position="337"/>
    </location>
</feature>
<name>A0AA85ENG3_9TREM</name>
<dbReference type="AlphaFoldDB" id="A0AA85ENG3"/>
<feature type="region of interest" description="Disordered" evidence="10">
    <location>
        <begin position="173"/>
        <end position="199"/>
    </location>
</feature>
<keyword evidence="9" id="KW-0539">Nucleus</keyword>
<proteinExistence type="inferred from homology"/>
<keyword evidence="11" id="KW-0812">Transmembrane</keyword>
<dbReference type="GO" id="GO:0000981">
    <property type="term" value="F:DNA-binding transcription factor activity, RNA polymerase II-specific"/>
    <property type="evidence" value="ECO:0007669"/>
    <property type="project" value="TreeGrafter"/>
</dbReference>
<dbReference type="GO" id="GO:0007399">
    <property type="term" value="P:nervous system development"/>
    <property type="evidence" value="ECO:0007669"/>
    <property type="project" value="UniProtKB-KW"/>
</dbReference>
<keyword evidence="12" id="KW-1185">Reference proteome</keyword>
<evidence type="ECO:0000256" key="10">
    <source>
        <dbReference type="SAM" id="MobiDB-lite"/>
    </source>
</evidence>
<keyword evidence="3" id="KW-0479">Metal-binding</keyword>
<keyword evidence="6" id="KW-0862">Zinc</keyword>
<dbReference type="InterPro" id="IPR036060">
    <property type="entry name" value="Znf_C2H2C_sf"/>
</dbReference>
<sequence>MVIFVKRNNYSLYYLIFSLKLILFLFERMNNTNQLDNSLNELTTNFEQISPIPRTLLPIDGRNECNPIKMCNEYHDQKKFVTPSEFIHNNTYYLTNNQKNKINNNNNITDNTTHNNLVVKQSLLFKQNENTKKTNHFVNYLLENNELNQNNNMNENKNDNKNLLLFDIMNTSSLNSPSSSISSKSDLDNRNNNTNSNDYLTRKNFQQNISLKIKSIQVFSLFISGSKKDRNTEGRCPIRDCDGTGHATGLYSYHRSVSGCPRKDRASVAELALYHQTLHCPTPGCTGRGHVNNNRSSHRSFSGCPLASRNRSRQSKRPLSPQKIEARHKSNHFGVNHESNASFSKKIYHSSSVNSKLNPCNSSLSTLSTSSLPLSDFIKQSQSFQGIPPTDLLANFPLKNMIHTESINSNYLVNEFSDSFSKSLYNLLPNLINTPQFSTLFNCPTTIANNDSNMANLYHNSQTLYPMLNSSTLINNNNNDSNMKESSPLTNIIEKSTSLKPEDMNFPKCLNNASYNLNLPRCGILQDSFMYHNQYRGKHLIPSKLVDTDQNIINNVTSEKSNVLSQINYELENVSVNDNSFLINQCSPSSMIDSYTDLNKNYSSSNSMCIENKSECPIDLSVHSKNQLEDKDKILNTCDSVPTNKVIGRSFEIGNLCPELHEYKKEVKNLSSTMKIMNSNNTNILATSHPTTINSFADMHNSKNLMSISLSLNSNSFLDETVSSVDVYSNKKHIYANKKHSTNMGCINLLQGRSDFEAANVLFAFN</sequence>
<dbReference type="PANTHER" id="PTHR10816:SF15">
    <property type="entry name" value="MYELIN TRANSCRIPTION FACTOR 1-LIKE PROTEIN"/>
    <property type="match status" value="1"/>
</dbReference>
<dbReference type="InterPro" id="IPR002515">
    <property type="entry name" value="Znf_C2H2C"/>
</dbReference>
<dbReference type="Proteomes" id="UP000050792">
    <property type="component" value="Unassembled WGS sequence"/>
</dbReference>
<evidence type="ECO:0000256" key="2">
    <source>
        <dbReference type="ARBA" id="ARBA00010194"/>
    </source>
</evidence>
<accession>A0AA85ENG3</accession>
<organism evidence="12 13">
    <name type="scientific">Schistosoma rodhaini</name>
    <dbReference type="NCBI Taxonomy" id="6188"/>
    <lineage>
        <taxon>Eukaryota</taxon>
        <taxon>Metazoa</taxon>
        <taxon>Spiralia</taxon>
        <taxon>Lophotrochozoa</taxon>
        <taxon>Platyhelminthes</taxon>
        <taxon>Trematoda</taxon>
        <taxon>Digenea</taxon>
        <taxon>Strigeidida</taxon>
        <taxon>Schistosomatoidea</taxon>
        <taxon>Schistosomatidae</taxon>
        <taxon>Schistosoma</taxon>
    </lineage>
</organism>
<evidence type="ECO:0000256" key="9">
    <source>
        <dbReference type="ARBA" id="ARBA00023242"/>
    </source>
</evidence>
<comment type="subcellular location">
    <subcellularLocation>
        <location evidence="1">Nucleus</location>
    </subcellularLocation>
</comment>
<dbReference type="WBParaSite" id="SRDH1_16090.2">
    <property type="protein sequence ID" value="SRDH1_16090.2"/>
    <property type="gene ID" value="SRDH1_16090"/>
</dbReference>
<dbReference type="PROSITE" id="PS51802">
    <property type="entry name" value="ZF_CCHHC"/>
    <property type="match status" value="2"/>
</dbReference>
<dbReference type="Gene3D" id="4.10.320.30">
    <property type="match status" value="2"/>
</dbReference>
<evidence type="ECO:0000256" key="1">
    <source>
        <dbReference type="ARBA" id="ARBA00004123"/>
    </source>
</evidence>
<keyword evidence="8" id="KW-0804">Transcription</keyword>
<dbReference type="GO" id="GO:0000978">
    <property type="term" value="F:RNA polymerase II cis-regulatory region sequence-specific DNA binding"/>
    <property type="evidence" value="ECO:0007669"/>
    <property type="project" value="TreeGrafter"/>
</dbReference>
<keyword evidence="5" id="KW-0863">Zinc-finger</keyword>
<evidence type="ECO:0000256" key="11">
    <source>
        <dbReference type="SAM" id="Phobius"/>
    </source>
</evidence>
<reference evidence="13" key="2">
    <citation type="submission" date="2023-11" db="UniProtKB">
        <authorList>
            <consortium name="WormBaseParasite"/>
        </authorList>
    </citation>
    <scope>IDENTIFICATION</scope>
</reference>
<dbReference type="SUPFAM" id="SSF103637">
    <property type="entry name" value="CCHHC domain"/>
    <property type="match status" value="2"/>
</dbReference>
<dbReference type="Pfam" id="PF01530">
    <property type="entry name" value="zf-C2HC"/>
    <property type="match status" value="2"/>
</dbReference>
<evidence type="ECO:0000256" key="6">
    <source>
        <dbReference type="ARBA" id="ARBA00022833"/>
    </source>
</evidence>
<evidence type="ECO:0008006" key="14">
    <source>
        <dbReference type="Google" id="ProtNLM"/>
    </source>
</evidence>
<evidence type="ECO:0000256" key="4">
    <source>
        <dbReference type="ARBA" id="ARBA00022737"/>
    </source>
</evidence>
<keyword evidence="7" id="KW-0805">Transcription regulation</keyword>
<keyword evidence="11" id="KW-0472">Membrane</keyword>
<keyword evidence="4" id="KW-0677">Repeat</keyword>
<reference evidence="12" key="1">
    <citation type="submission" date="2022-06" db="EMBL/GenBank/DDBJ databases">
        <authorList>
            <person name="Berger JAMES D."/>
            <person name="Berger JAMES D."/>
        </authorList>
    </citation>
    <scope>NUCLEOTIDE SEQUENCE [LARGE SCALE GENOMIC DNA]</scope>
</reference>
<dbReference type="PANTHER" id="PTHR10816">
    <property type="entry name" value="MYELIN TRANSCRIPTION FACTOR 1-RELATED"/>
    <property type="match status" value="1"/>
</dbReference>
<evidence type="ECO:0000313" key="13">
    <source>
        <dbReference type="WBParaSite" id="SRDH1_16090.2"/>
    </source>
</evidence>
<evidence type="ECO:0000313" key="12">
    <source>
        <dbReference type="Proteomes" id="UP000050792"/>
    </source>
</evidence>
<evidence type="ECO:0000256" key="7">
    <source>
        <dbReference type="ARBA" id="ARBA00023015"/>
    </source>
</evidence>
<dbReference type="GO" id="GO:0008270">
    <property type="term" value="F:zinc ion binding"/>
    <property type="evidence" value="ECO:0007669"/>
    <property type="project" value="UniProtKB-KW"/>
</dbReference>
<evidence type="ECO:0000256" key="5">
    <source>
        <dbReference type="ARBA" id="ARBA00022771"/>
    </source>
</evidence>
<evidence type="ECO:0000256" key="8">
    <source>
        <dbReference type="ARBA" id="ARBA00023163"/>
    </source>
</evidence>
<dbReference type="GO" id="GO:0005634">
    <property type="term" value="C:nucleus"/>
    <property type="evidence" value="ECO:0007669"/>
    <property type="project" value="UniProtKB-SubCell"/>
</dbReference>
<comment type="similarity">
    <text evidence="2">Belongs to the MYT1 family.</text>
</comment>
<keyword evidence="11" id="KW-1133">Transmembrane helix</keyword>
<protein>
    <recommendedName>
        <fullName evidence="14">Myelin transcription factor 1 domain-containing protein</fullName>
    </recommendedName>
</protein>
<dbReference type="FunFam" id="4.10.320.30:FF:000001">
    <property type="entry name" value="Myelin transcription factor 1-like, a"/>
    <property type="match status" value="2"/>
</dbReference>
<feature type="transmembrane region" description="Helical" evidence="11">
    <location>
        <begin position="12"/>
        <end position="29"/>
    </location>
</feature>